<name>A0A1I1M5C9_9SPHI</name>
<keyword evidence="6" id="KW-1185">Reference proteome</keyword>
<feature type="domain" description="HTH araC/xylS-type" evidence="4">
    <location>
        <begin position="266"/>
        <end position="365"/>
    </location>
</feature>
<proteinExistence type="predicted"/>
<protein>
    <submittedName>
        <fullName evidence="5">AraC-type DNA-binding protein</fullName>
    </submittedName>
</protein>
<dbReference type="Pfam" id="PF12833">
    <property type="entry name" value="HTH_18"/>
    <property type="match status" value="1"/>
</dbReference>
<organism evidence="5 6">
    <name type="scientific">Parapedobacter composti</name>
    <dbReference type="NCBI Taxonomy" id="623281"/>
    <lineage>
        <taxon>Bacteria</taxon>
        <taxon>Pseudomonadati</taxon>
        <taxon>Bacteroidota</taxon>
        <taxon>Sphingobacteriia</taxon>
        <taxon>Sphingobacteriales</taxon>
        <taxon>Sphingobacteriaceae</taxon>
        <taxon>Parapedobacter</taxon>
    </lineage>
</organism>
<evidence type="ECO:0000256" key="1">
    <source>
        <dbReference type="ARBA" id="ARBA00023015"/>
    </source>
</evidence>
<dbReference type="PRINTS" id="PR00032">
    <property type="entry name" value="HTHARAC"/>
</dbReference>
<keyword evidence="1" id="KW-0805">Transcription regulation</keyword>
<dbReference type="InterPro" id="IPR053142">
    <property type="entry name" value="PchR_regulatory_protein"/>
</dbReference>
<dbReference type="PANTHER" id="PTHR47893">
    <property type="entry name" value="REGULATORY PROTEIN PCHR"/>
    <property type="match status" value="1"/>
</dbReference>
<dbReference type="GO" id="GO:0003700">
    <property type="term" value="F:DNA-binding transcription factor activity"/>
    <property type="evidence" value="ECO:0007669"/>
    <property type="project" value="InterPro"/>
</dbReference>
<dbReference type="InterPro" id="IPR018062">
    <property type="entry name" value="HTH_AraC-typ_CS"/>
</dbReference>
<sequence length="370" mass="41481">MIPKGSAGNWLPFFCVSAILHQSGLFTKFATVQSVIEYPQQFFPVSGFLERVGHDFTDERHDREACVLDIDSGYVRNYLVYRLLRNDIVVFDQDMAYREAEYSVVAANPEGRFYLLKYLYAANRPLTCSFNGIKTIMRCGFLGYCNNFGNHEFAAPAGFEGRLLHLLVEHSFLKDYIRLESFRGSGLEALLFGECGDMLAVPVAPGPLRRRLDKIVTLLHQPASRPFDKLRMLTAVAEVLEAFFSLYMAEERYLAAGDAGAVALADSVAQYLRTCVNQPFPGLAYLSDRFAVSASTLKRQFKARFGMAPHRYFRQQQMEEAARLLAGGTASVAEVGYRLGFDSPGNFTRAFRQAFGTPPHAYQPDAAMPK</sequence>
<dbReference type="SUPFAM" id="SSF46689">
    <property type="entry name" value="Homeodomain-like"/>
    <property type="match status" value="1"/>
</dbReference>
<evidence type="ECO:0000313" key="6">
    <source>
        <dbReference type="Proteomes" id="UP000199577"/>
    </source>
</evidence>
<keyword evidence="3" id="KW-0804">Transcription</keyword>
<dbReference type="InterPro" id="IPR018060">
    <property type="entry name" value="HTH_AraC"/>
</dbReference>
<reference evidence="5 6" key="1">
    <citation type="submission" date="2016-10" db="EMBL/GenBank/DDBJ databases">
        <authorList>
            <person name="de Groot N.N."/>
        </authorList>
    </citation>
    <scope>NUCLEOTIDE SEQUENCE [LARGE SCALE GENOMIC DNA]</scope>
    <source>
        <strain evidence="5 6">DSM 22900</strain>
    </source>
</reference>
<dbReference type="STRING" id="623281.SAMN05421747_12819"/>
<dbReference type="PROSITE" id="PS01124">
    <property type="entry name" value="HTH_ARAC_FAMILY_2"/>
    <property type="match status" value="1"/>
</dbReference>
<dbReference type="Proteomes" id="UP000199577">
    <property type="component" value="Unassembled WGS sequence"/>
</dbReference>
<keyword evidence="2 5" id="KW-0238">DNA-binding</keyword>
<dbReference type="AlphaFoldDB" id="A0A1I1M5C9"/>
<dbReference type="PROSITE" id="PS00041">
    <property type="entry name" value="HTH_ARAC_FAMILY_1"/>
    <property type="match status" value="1"/>
</dbReference>
<dbReference type="InterPro" id="IPR020449">
    <property type="entry name" value="Tscrpt_reg_AraC-type_HTH"/>
</dbReference>
<accession>A0A1I1M5C9</accession>
<dbReference type="GO" id="GO:0043565">
    <property type="term" value="F:sequence-specific DNA binding"/>
    <property type="evidence" value="ECO:0007669"/>
    <property type="project" value="InterPro"/>
</dbReference>
<evidence type="ECO:0000313" key="5">
    <source>
        <dbReference type="EMBL" id="SFC79952.1"/>
    </source>
</evidence>
<evidence type="ECO:0000256" key="2">
    <source>
        <dbReference type="ARBA" id="ARBA00023125"/>
    </source>
</evidence>
<dbReference type="PANTHER" id="PTHR47893:SF1">
    <property type="entry name" value="REGULATORY PROTEIN PCHR"/>
    <property type="match status" value="1"/>
</dbReference>
<dbReference type="Gene3D" id="1.10.10.60">
    <property type="entry name" value="Homeodomain-like"/>
    <property type="match status" value="2"/>
</dbReference>
<gene>
    <name evidence="5" type="ORF">SAMN05421747_12819</name>
</gene>
<dbReference type="EMBL" id="FOLL01000028">
    <property type="protein sequence ID" value="SFC79952.1"/>
    <property type="molecule type" value="Genomic_DNA"/>
</dbReference>
<evidence type="ECO:0000256" key="3">
    <source>
        <dbReference type="ARBA" id="ARBA00023163"/>
    </source>
</evidence>
<dbReference type="OrthoDB" id="1156172at2"/>
<dbReference type="InterPro" id="IPR009057">
    <property type="entry name" value="Homeodomain-like_sf"/>
</dbReference>
<evidence type="ECO:0000259" key="4">
    <source>
        <dbReference type="PROSITE" id="PS01124"/>
    </source>
</evidence>
<dbReference type="SMART" id="SM00342">
    <property type="entry name" value="HTH_ARAC"/>
    <property type="match status" value="1"/>
</dbReference>